<evidence type="ECO:0000313" key="1">
    <source>
        <dbReference type="EMBL" id="QIZ05631.1"/>
    </source>
</evidence>
<name>A0A6H1NX20_PRIMG</name>
<reference evidence="1 2" key="1">
    <citation type="submission" date="2020-04" db="EMBL/GenBank/DDBJ databases">
        <title>Genome-Wide Identification of 5-Methylcytosine Sites in Bacterial Genomes By High-Throughput Sequencing of MspJI Restriction Fragments.</title>
        <authorList>
            <person name="Wu V."/>
        </authorList>
    </citation>
    <scope>NUCLEOTIDE SEQUENCE [LARGE SCALE GENOMIC DNA]</scope>
    <source>
        <strain evidence="1 2">S2</strain>
    </source>
</reference>
<sequence length="71" mass="8359">MTVTKHVIQRFQERITDEPPEVVQHFIESDLKHSTHLYRLNHIEKRISNGVIYVLDCTKETNPVVLTLYLA</sequence>
<organism evidence="1 2">
    <name type="scientific">Priestia megaterium</name>
    <name type="common">Bacillus megaterium</name>
    <dbReference type="NCBI Taxonomy" id="1404"/>
    <lineage>
        <taxon>Bacteria</taxon>
        <taxon>Bacillati</taxon>
        <taxon>Bacillota</taxon>
        <taxon>Bacilli</taxon>
        <taxon>Bacillales</taxon>
        <taxon>Bacillaceae</taxon>
        <taxon>Priestia</taxon>
    </lineage>
</organism>
<dbReference type="AlphaFoldDB" id="A0A6H1NX20"/>
<protein>
    <submittedName>
        <fullName evidence="1">Uncharacterized protein</fullName>
    </submittedName>
</protein>
<accession>A0A6H1NX20</accession>
<dbReference type="EMBL" id="CP051128">
    <property type="protein sequence ID" value="QIZ05631.1"/>
    <property type="molecule type" value="Genomic_DNA"/>
</dbReference>
<proteinExistence type="predicted"/>
<gene>
    <name evidence="1" type="ORF">HFZ78_01800</name>
</gene>
<reference evidence="1 2" key="2">
    <citation type="submission" date="2020-04" db="EMBL/GenBank/DDBJ databases">
        <authorList>
            <person name="Fomenkov A."/>
            <person name="Anton B.P."/>
            <person name="Roberts R.J."/>
        </authorList>
    </citation>
    <scope>NUCLEOTIDE SEQUENCE [LARGE SCALE GENOMIC DNA]</scope>
    <source>
        <strain evidence="1 2">S2</strain>
    </source>
</reference>
<dbReference type="Proteomes" id="UP000501868">
    <property type="component" value="Chromosome"/>
</dbReference>
<evidence type="ECO:0000313" key="2">
    <source>
        <dbReference type="Proteomes" id="UP000501868"/>
    </source>
</evidence>